<reference evidence="9 10" key="1">
    <citation type="journal article" date="2017" name="Mycologia">
        <title>Bifiguratus adelaidae, gen. et sp. nov., a new member of Mucoromycotina in endophytic and soil-dwelling habitats.</title>
        <authorList>
            <person name="Torres-Cruz T.J."/>
            <person name="Billingsley Tobias T.L."/>
            <person name="Almatruk M."/>
            <person name="Hesse C."/>
            <person name="Kuske C.R."/>
            <person name="Desiro A."/>
            <person name="Benucci G.M."/>
            <person name="Bonito G."/>
            <person name="Stajich J.E."/>
            <person name="Dunlap C."/>
            <person name="Arnold A.E."/>
            <person name="Porras-Alfaro A."/>
        </authorList>
    </citation>
    <scope>NUCLEOTIDE SEQUENCE [LARGE SCALE GENOMIC DNA]</scope>
    <source>
        <strain evidence="9 10">AZ0501</strain>
    </source>
</reference>
<evidence type="ECO:0000259" key="8">
    <source>
        <dbReference type="PROSITE" id="PS50850"/>
    </source>
</evidence>
<gene>
    <name evidence="9" type="ORF">BZG36_02931</name>
</gene>
<feature type="transmembrane region" description="Helical" evidence="7">
    <location>
        <begin position="380"/>
        <end position="402"/>
    </location>
</feature>
<evidence type="ECO:0000256" key="1">
    <source>
        <dbReference type="ARBA" id="ARBA00004141"/>
    </source>
</evidence>
<keyword evidence="2" id="KW-0813">Transport</keyword>
<dbReference type="PROSITE" id="PS50850">
    <property type="entry name" value="MFS"/>
    <property type="match status" value="1"/>
</dbReference>
<feature type="transmembrane region" description="Helical" evidence="7">
    <location>
        <begin position="183"/>
        <end position="204"/>
    </location>
</feature>
<dbReference type="InterPro" id="IPR011701">
    <property type="entry name" value="MFS"/>
</dbReference>
<proteinExistence type="predicted"/>
<protein>
    <recommendedName>
        <fullName evidence="8">Major facilitator superfamily (MFS) profile domain-containing protein</fullName>
    </recommendedName>
</protein>
<feature type="domain" description="Major facilitator superfamily (MFS) profile" evidence="8">
    <location>
        <begin position="69"/>
        <end position="467"/>
    </location>
</feature>
<evidence type="ECO:0000256" key="7">
    <source>
        <dbReference type="SAM" id="Phobius"/>
    </source>
</evidence>
<feature type="transmembrane region" description="Helical" evidence="7">
    <location>
        <begin position="447"/>
        <end position="468"/>
    </location>
</feature>
<name>A0A261XZZ5_9FUNG</name>
<dbReference type="CDD" id="cd17325">
    <property type="entry name" value="MFS_MdtG_SLC18_like"/>
    <property type="match status" value="1"/>
</dbReference>
<dbReference type="OrthoDB" id="5086884at2759"/>
<organism evidence="9 10">
    <name type="scientific">Bifiguratus adelaidae</name>
    <dbReference type="NCBI Taxonomy" id="1938954"/>
    <lineage>
        <taxon>Eukaryota</taxon>
        <taxon>Fungi</taxon>
        <taxon>Fungi incertae sedis</taxon>
        <taxon>Mucoromycota</taxon>
        <taxon>Mucoromycotina</taxon>
        <taxon>Endogonomycetes</taxon>
        <taxon>Endogonales</taxon>
        <taxon>Endogonales incertae sedis</taxon>
        <taxon>Bifiguratus</taxon>
    </lineage>
</organism>
<feature type="transmembrane region" description="Helical" evidence="7">
    <location>
        <begin position="67"/>
        <end position="95"/>
    </location>
</feature>
<dbReference type="PANTHER" id="PTHR23506:SF23">
    <property type="entry name" value="GH10249P"/>
    <property type="match status" value="1"/>
</dbReference>
<feature type="transmembrane region" description="Helical" evidence="7">
    <location>
        <begin position="216"/>
        <end position="237"/>
    </location>
</feature>
<dbReference type="AlphaFoldDB" id="A0A261XZZ5"/>
<evidence type="ECO:0000313" key="9">
    <source>
        <dbReference type="EMBL" id="OZJ03935.1"/>
    </source>
</evidence>
<dbReference type="Pfam" id="PF07690">
    <property type="entry name" value="MFS_1"/>
    <property type="match status" value="2"/>
</dbReference>
<dbReference type="Gene3D" id="1.20.1250.20">
    <property type="entry name" value="MFS general substrate transporter like domains"/>
    <property type="match status" value="2"/>
</dbReference>
<comment type="caution">
    <text evidence="9">The sequence shown here is derived from an EMBL/GenBank/DDBJ whole genome shotgun (WGS) entry which is preliminary data.</text>
</comment>
<keyword evidence="4 7" id="KW-1133">Transmembrane helix</keyword>
<comment type="subcellular location">
    <subcellularLocation>
        <location evidence="1">Membrane</location>
        <topology evidence="1">Multi-pass membrane protein</topology>
    </subcellularLocation>
</comment>
<dbReference type="GO" id="GO:0022857">
    <property type="term" value="F:transmembrane transporter activity"/>
    <property type="evidence" value="ECO:0007669"/>
    <property type="project" value="InterPro"/>
</dbReference>
<feature type="region of interest" description="Disordered" evidence="6">
    <location>
        <begin position="1"/>
        <end position="50"/>
    </location>
</feature>
<feature type="transmembrane region" description="Helical" evidence="7">
    <location>
        <begin position="243"/>
        <end position="261"/>
    </location>
</feature>
<feature type="transmembrane region" description="Helical" evidence="7">
    <location>
        <begin position="311"/>
        <end position="331"/>
    </location>
</feature>
<feature type="compositionally biased region" description="Polar residues" evidence="6">
    <location>
        <begin position="29"/>
        <end position="48"/>
    </location>
</feature>
<evidence type="ECO:0000256" key="3">
    <source>
        <dbReference type="ARBA" id="ARBA00022692"/>
    </source>
</evidence>
<evidence type="ECO:0000256" key="2">
    <source>
        <dbReference type="ARBA" id="ARBA00022448"/>
    </source>
</evidence>
<dbReference type="Proteomes" id="UP000242875">
    <property type="component" value="Unassembled WGS sequence"/>
</dbReference>
<dbReference type="PANTHER" id="PTHR23506">
    <property type="entry name" value="GH10249P"/>
    <property type="match status" value="1"/>
</dbReference>
<feature type="transmembrane region" description="Helical" evidence="7">
    <location>
        <begin position="125"/>
        <end position="144"/>
    </location>
</feature>
<dbReference type="InterPro" id="IPR020846">
    <property type="entry name" value="MFS_dom"/>
</dbReference>
<feature type="transmembrane region" description="Helical" evidence="7">
    <location>
        <begin position="351"/>
        <end position="373"/>
    </location>
</feature>
<dbReference type="EMBL" id="MVBO01000061">
    <property type="protein sequence ID" value="OZJ03935.1"/>
    <property type="molecule type" value="Genomic_DNA"/>
</dbReference>
<keyword evidence="10" id="KW-1185">Reference proteome</keyword>
<feature type="transmembrane region" description="Helical" evidence="7">
    <location>
        <begin position="422"/>
        <end position="442"/>
    </location>
</feature>
<keyword evidence="3 7" id="KW-0812">Transmembrane</keyword>
<sequence>MTLTHIPKRTDSPAEPVAGNARQPGPKADTQQTEPIESSGDQGQTTEHSFQRRKRPLILVSVRGSTLFLLATVGLGLFVDAVIYGIVIPIMPFILNNIHEGRSLTAPVEFGKDQSLGVASQDTGILLAVYAAGMLIGAPFFGHFGNKSKHRRIPMLLGIIGLLAATILFMFANAYWLLVIARFLQGVSGACVWTLGLCLVADRYEPDKIGIEMGKVMPMFSLGILAGPPIGGALFQYLGYRASFIFCVILAALDFTFRALIVEKRNNPAEWFEKVSKPVDAALIYVANPPPYAQVSTWTLLKGPRMLSANLLAFANAVMFGMLEPTLTAHLAECLPSFFSSPLAGWLTDKFGAKVVTLIGLVTVTVTSCVMSLPNAQTGIIPLVFILIVNGFFSSFVITPVLAEISHVVLATGAVNGDGYAIFNIAFSVGLVIGPIVGGVAFNNIGFFWTTIILGLITIVMVPPVGLWCGGTSKLIMHPS</sequence>
<keyword evidence="5 7" id="KW-0472">Membrane</keyword>
<evidence type="ECO:0000313" key="10">
    <source>
        <dbReference type="Proteomes" id="UP000242875"/>
    </source>
</evidence>
<evidence type="ECO:0000256" key="4">
    <source>
        <dbReference type="ARBA" id="ARBA00022989"/>
    </source>
</evidence>
<feature type="transmembrane region" description="Helical" evidence="7">
    <location>
        <begin position="156"/>
        <end position="177"/>
    </location>
</feature>
<dbReference type="SUPFAM" id="SSF103473">
    <property type="entry name" value="MFS general substrate transporter"/>
    <property type="match status" value="1"/>
</dbReference>
<dbReference type="InterPro" id="IPR036259">
    <property type="entry name" value="MFS_trans_sf"/>
</dbReference>
<accession>A0A261XZZ5</accession>
<dbReference type="InterPro" id="IPR050930">
    <property type="entry name" value="MFS_Vesicular_Transporter"/>
</dbReference>
<dbReference type="GO" id="GO:0016020">
    <property type="term" value="C:membrane"/>
    <property type="evidence" value="ECO:0007669"/>
    <property type="project" value="UniProtKB-SubCell"/>
</dbReference>
<evidence type="ECO:0000256" key="6">
    <source>
        <dbReference type="SAM" id="MobiDB-lite"/>
    </source>
</evidence>
<evidence type="ECO:0000256" key="5">
    <source>
        <dbReference type="ARBA" id="ARBA00023136"/>
    </source>
</evidence>